<dbReference type="RefSeq" id="WP_163661311.1">
    <property type="nucleotide sequence ID" value="NZ_QXHD01000004.1"/>
</dbReference>
<gene>
    <name evidence="2" type="ORF">DXZ20_29225</name>
</gene>
<keyword evidence="1" id="KW-0812">Transmembrane</keyword>
<keyword evidence="1" id="KW-0472">Membrane</keyword>
<feature type="transmembrane region" description="Helical" evidence="1">
    <location>
        <begin position="34"/>
        <end position="55"/>
    </location>
</feature>
<name>A0A6M0RV55_9CYAN</name>
<protein>
    <submittedName>
        <fullName evidence="2">Ssl1498 family light-harvesting-like protein</fullName>
    </submittedName>
</protein>
<dbReference type="NCBIfam" id="NF033486">
    <property type="entry name" value="harvest_ssl1498"/>
    <property type="match status" value="1"/>
</dbReference>
<proteinExistence type="predicted"/>
<evidence type="ECO:0000313" key="2">
    <source>
        <dbReference type="EMBL" id="NEZ59651.1"/>
    </source>
</evidence>
<organism evidence="2 3">
    <name type="scientific">Adonisia turfae CCMR0081</name>
    <dbReference type="NCBI Taxonomy" id="2292702"/>
    <lineage>
        <taxon>Bacteria</taxon>
        <taxon>Bacillati</taxon>
        <taxon>Cyanobacteriota</taxon>
        <taxon>Adonisia</taxon>
        <taxon>Adonisia turfae</taxon>
    </lineage>
</organism>
<keyword evidence="3" id="KW-1185">Reference proteome</keyword>
<accession>A0A6M0RV55</accession>
<evidence type="ECO:0000313" key="3">
    <source>
        <dbReference type="Proteomes" id="UP000481033"/>
    </source>
</evidence>
<keyword evidence="1" id="KW-1133">Transmembrane helix</keyword>
<dbReference type="Proteomes" id="UP000481033">
    <property type="component" value="Unassembled WGS sequence"/>
</dbReference>
<reference evidence="2 3" key="1">
    <citation type="journal article" date="2020" name="Microb. Ecol.">
        <title>Ecogenomics of the Marine Benthic Filamentous Cyanobacterium Adonisia.</title>
        <authorList>
            <person name="Walter J.M."/>
            <person name="Coutinho F.H."/>
            <person name="Leomil L."/>
            <person name="Hargreaves P.I."/>
            <person name="Campeao M.E."/>
            <person name="Vieira V.V."/>
            <person name="Silva B.S."/>
            <person name="Fistarol G.O."/>
            <person name="Salomon P.S."/>
            <person name="Sawabe T."/>
            <person name="Mino S."/>
            <person name="Hosokawa M."/>
            <person name="Miyashita H."/>
            <person name="Maruyama F."/>
            <person name="van Verk M.C."/>
            <person name="Dutilh B.E."/>
            <person name="Thompson C.C."/>
            <person name="Thompson F.L."/>
        </authorList>
    </citation>
    <scope>NUCLEOTIDE SEQUENCE [LARGE SCALE GENOMIC DNA]</scope>
    <source>
        <strain evidence="2 3">CCMR0081</strain>
    </source>
</reference>
<dbReference type="Pfam" id="PF26394">
    <property type="entry name" value="Psb34"/>
    <property type="match status" value="1"/>
</dbReference>
<dbReference type="EMBL" id="QXHD01000004">
    <property type="protein sequence ID" value="NEZ59651.1"/>
    <property type="molecule type" value="Genomic_DNA"/>
</dbReference>
<dbReference type="InterPro" id="IPR048028">
    <property type="entry name" value="Psb34-like"/>
</dbReference>
<evidence type="ECO:0000256" key="1">
    <source>
        <dbReference type="SAM" id="Phobius"/>
    </source>
</evidence>
<dbReference type="AlphaFoldDB" id="A0A6M0RV55"/>
<comment type="caution">
    <text evidence="2">The sequence shown here is derived from an EMBL/GenBank/DDBJ whole genome shotgun (WGS) entry which is preliminary data.</text>
</comment>
<sequence>MYTTTNETGQLNNYATEPEMYFASYPAPEQQRRYLFQGGLATLLISALMLTALSVS</sequence>